<keyword evidence="9 14" id="KW-0560">Oxidoreductase</keyword>
<comment type="pathway">
    <text evidence="2 14">Porphyrin-containing compound metabolism; protoporphyrin-IX biosynthesis; protoporphyrinogen-IX from coproporphyrinogen-III (AdoMet route): step 1/1.</text>
</comment>
<dbReference type="Gene3D" id="3.20.20.70">
    <property type="entry name" value="Aldolase class I"/>
    <property type="match status" value="1"/>
</dbReference>
<evidence type="ECO:0000256" key="10">
    <source>
        <dbReference type="ARBA" id="ARBA00023004"/>
    </source>
</evidence>
<keyword evidence="12 14" id="KW-0627">Porphyrin biosynthesis</keyword>
<evidence type="ECO:0000256" key="12">
    <source>
        <dbReference type="ARBA" id="ARBA00023244"/>
    </source>
</evidence>
<dbReference type="InterPro" id="IPR006638">
    <property type="entry name" value="Elp3/MiaA/NifB-like_rSAM"/>
</dbReference>
<dbReference type="GO" id="GO:0051989">
    <property type="term" value="F:coproporphyrinogen dehydrogenase activity"/>
    <property type="evidence" value="ECO:0007669"/>
    <property type="project" value="UniProtKB-EC"/>
</dbReference>
<dbReference type="PANTHER" id="PTHR13932:SF6">
    <property type="entry name" value="OXYGEN-INDEPENDENT COPROPORPHYRINOGEN III OXIDASE"/>
    <property type="match status" value="1"/>
</dbReference>
<keyword evidence="8 14" id="KW-0479">Metal-binding</keyword>
<evidence type="ECO:0000256" key="1">
    <source>
        <dbReference type="ARBA" id="ARBA00004496"/>
    </source>
</evidence>
<proteinExistence type="inferred from homology"/>
<evidence type="ECO:0000256" key="9">
    <source>
        <dbReference type="ARBA" id="ARBA00023002"/>
    </source>
</evidence>
<evidence type="ECO:0000256" key="7">
    <source>
        <dbReference type="ARBA" id="ARBA00022691"/>
    </source>
</evidence>
<reference evidence="17" key="1">
    <citation type="journal article" date="2019" name="Int. J. Syst. Evol. Microbiol.">
        <title>The Global Catalogue of Microorganisms (GCM) 10K type strain sequencing project: providing services to taxonomists for standard genome sequencing and annotation.</title>
        <authorList>
            <consortium name="The Broad Institute Genomics Platform"/>
            <consortium name="The Broad Institute Genome Sequencing Center for Infectious Disease"/>
            <person name="Wu L."/>
            <person name="Ma J."/>
        </authorList>
    </citation>
    <scope>NUCLEOTIDE SEQUENCE [LARGE SCALE GENOMIC DNA]</scope>
    <source>
        <strain evidence="17">KCTC 52168</strain>
    </source>
</reference>
<dbReference type="Proteomes" id="UP001595556">
    <property type="component" value="Unassembled WGS sequence"/>
</dbReference>
<dbReference type="InterPro" id="IPR004558">
    <property type="entry name" value="Coprogen_oxidase_HemN"/>
</dbReference>
<dbReference type="SMART" id="SM00729">
    <property type="entry name" value="Elp3"/>
    <property type="match status" value="1"/>
</dbReference>
<dbReference type="PANTHER" id="PTHR13932">
    <property type="entry name" value="COPROPORPHYRINIGEN III OXIDASE"/>
    <property type="match status" value="1"/>
</dbReference>
<protein>
    <recommendedName>
        <fullName evidence="14">Coproporphyrinogen-III oxidase</fullName>
        <ecNumber evidence="14">1.3.98.3</ecNumber>
    </recommendedName>
</protein>
<sequence>MSAPLTRIDPLMHATQSPASPLCAESHALPAENLLARFDRFGPRYTSYPTADRFVEAFDGRALHTAIEDRRDSWSARPVALYVHIPFCESLCYYCACNKIVTKHKERATPYLDSLFREVELWRERIGERARAGQLHLGGGTPTYLDDSQLALLIERLSSAFEFTPHAERAIEVDPRTVDRARLERLRRLGFNRISFGVQDLDPAVQEAVHRVQSEAEIAELMRAARDLRFDSINIDLIYGLPRQTPAGFARTIERIIALRPDRVALYAYAHMPQRFKPQRRIHESELPPAAHRVTMLAQAIAAFSTGGYDYVGMDHFALPQDALARAKRQGLLTRDFQGYTANPECDLIALGVSAISKLGAIYSQNHRDIEGYQEALKTGNLPVMRGIVLSRDDLVRRSIIMALMCQGEVSFESIEQAHLVDFRKAFASELQELAPFEAENLIRIEPDYLRVTELGWFFVRAIAMVFDRYVRTSVAMSPRARLI</sequence>
<comment type="catalytic activity">
    <reaction evidence="13 14">
        <text>coproporphyrinogen III + 2 S-adenosyl-L-methionine = protoporphyrinogen IX + 2 5'-deoxyadenosine + 2 L-methionine + 2 CO2</text>
        <dbReference type="Rhea" id="RHEA:15425"/>
        <dbReference type="ChEBI" id="CHEBI:16526"/>
        <dbReference type="ChEBI" id="CHEBI:17319"/>
        <dbReference type="ChEBI" id="CHEBI:57307"/>
        <dbReference type="ChEBI" id="CHEBI:57309"/>
        <dbReference type="ChEBI" id="CHEBI:57844"/>
        <dbReference type="ChEBI" id="CHEBI:59789"/>
        <dbReference type="EC" id="1.3.98.3"/>
    </reaction>
</comment>
<dbReference type="InterPro" id="IPR007197">
    <property type="entry name" value="rSAM"/>
</dbReference>
<keyword evidence="10 14" id="KW-0408">Iron</keyword>
<dbReference type="PROSITE" id="PS51918">
    <property type="entry name" value="RADICAL_SAM"/>
    <property type="match status" value="1"/>
</dbReference>
<evidence type="ECO:0000256" key="3">
    <source>
        <dbReference type="ARBA" id="ARBA00005493"/>
    </source>
</evidence>
<evidence type="ECO:0000256" key="14">
    <source>
        <dbReference type="PIRNR" id="PIRNR000167"/>
    </source>
</evidence>
<feature type="domain" description="Radical SAM core" evidence="15">
    <location>
        <begin position="73"/>
        <end position="310"/>
    </location>
</feature>
<keyword evidence="17" id="KW-1185">Reference proteome</keyword>
<evidence type="ECO:0000256" key="4">
    <source>
        <dbReference type="ARBA" id="ARBA00011245"/>
    </source>
</evidence>
<dbReference type="PIRSF" id="PIRSF000167">
    <property type="entry name" value="HemN"/>
    <property type="match status" value="1"/>
</dbReference>
<dbReference type="SFLD" id="SFLDG01065">
    <property type="entry name" value="anaerobic_coproporphyrinogen-I"/>
    <property type="match status" value="1"/>
</dbReference>
<name>A0ABV7H6E5_9BURK</name>
<dbReference type="SFLD" id="SFLDS00029">
    <property type="entry name" value="Radical_SAM"/>
    <property type="match status" value="1"/>
</dbReference>
<evidence type="ECO:0000256" key="6">
    <source>
        <dbReference type="ARBA" id="ARBA00022490"/>
    </source>
</evidence>
<dbReference type="Pfam" id="PF06969">
    <property type="entry name" value="HemN_C"/>
    <property type="match status" value="1"/>
</dbReference>
<dbReference type="InterPro" id="IPR010723">
    <property type="entry name" value="HemN_C"/>
</dbReference>
<organism evidence="16 17">
    <name type="scientific">Piscinibacterium candidicorallinum</name>
    <dbReference type="NCBI Taxonomy" id="1793872"/>
    <lineage>
        <taxon>Bacteria</taxon>
        <taxon>Pseudomonadati</taxon>
        <taxon>Pseudomonadota</taxon>
        <taxon>Betaproteobacteria</taxon>
        <taxon>Burkholderiales</taxon>
        <taxon>Piscinibacterium</taxon>
    </lineage>
</organism>
<dbReference type="CDD" id="cd01335">
    <property type="entry name" value="Radical_SAM"/>
    <property type="match status" value="1"/>
</dbReference>
<evidence type="ECO:0000259" key="15">
    <source>
        <dbReference type="PROSITE" id="PS51918"/>
    </source>
</evidence>
<evidence type="ECO:0000256" key="8">
    <source>
        <dbReference type="ARBA" id="ARBA00022723"/>
    </source>
</evidence>
<dbReference type="InterPro" id="IPR013785">
    <property type="entry name" value="Aldolase_TIM"/>
</dbReference>
<accession>A0ABV7H6E5</accession>
<evidence type="ECO:0000313" key="17">
    <source>
        <dbReference type="Proteomes" id="UP001595556"/>
    </source>
</evidence>
<evidence type="ECO:0000313" key="16">
    <source>
        <dbReference type="EMBL" id="MFC3148223.1"/>
    </source>
</evidence>
<dbReference type="Gene3D" id="1.10.10.920">
    <property type="match status" value="1"/>
</dbReference>
<evidence type="ECO:0000256" key="13">
    <source>
        <dbReference type="ARBA" id="ARBA00048321"/>
    </source>
</evidence>
<dbReference type="EC" id="1.3.98.3" evidence="14"/>
<dbReference type="EMBL" id="JBHRTI010000004">
    <property type="protein sequence ID" value="MFC3148223.1"/>
    <property type="molecule type" value="Genomic_DNA"/>
</dbReference>
<keyword evidence="11 14" id="KW-0411">Iron-sulfur</keyword>
<gene>
    <name evidence="16" type="primary">hemN</name>
    <name evidence="16" type="ORF">ACFOEN_11285</name>
</gene>
<comment type="caution">
    <text evidence="16">The sequence shown here is derived from an EMBL/GenBank/DDBJ whole genome shotgun (WGS) entry which is preliminary data.</text>
</comment>
<evidence type="ECO:0000256" key="2">
    <source>
        <dbReference type="ARBA" id="ARBA00004785"/>
    </source>
</evidence>
<keyword evidence="6 14" id="KW-0963">Cytoplasm</keyword>
<comment type="similarity">
    <text evidence="3 14">Belongs to the anaerobic coproporphyrinogen-III oxidase family.</text>
</comment>
<dbReference type="InterPro" id="IPR034505">
    <property type="entry name" value="Coproporphyrinogen-III_oxidase"/>
</dbReference>
<keyword evidence="7 14" id="KW-0949">S-adenosyl-L-methionine</keyword>
<evidence type="ECO:0000256" key="5">
    <source>
        <dbReference type="ARBA" id="ARBA00022485"/>
    </source>
</evidence>
<evidence type="ECO:0000256" key="11">
    <source>
        <dbReference type="ARBA" id="ARBA00023014"/>
    </source>
</evidence>
<dbReference type="SUPFAM" id="SSF102114">
    <property type="entry name" value="Radical SAM enzymes"/>
    <property type="match status" value="1"/>
</dbReference>
<dbReference type="InterPro" id="IPR058240">
    <property type="entry name" value="rSAM_sf"/>
</dbReference>
<comment type="subcellular location">
    <subcellularLocation>
        <location evidence="1 14">Cytoplasm</location>
    </subcellularLocation>
</comment>
<comment type="subunit">
    <text evidence="4">Monomer.</text>
</comment>
<dbReference type="SFLD" id="SFLDG01082">
    <property type="entry name" value="B12-binding_domain_containing"/>
    <property type="match status" value="1"/>
</dbReference>
<comment type="cofactor">
    <cofactor evidence="14">
        <name>[4Fe-4S] cluster</name>
        <dbReference type="ChEBI" id="CHEBI:49883"/>
    </cofactor>
    <text evidence="14">Binds 1 [4Fe-4S] cluster. The cluster is coordinated with 3 cysteines and an exchangeable S-adenosyl-L-methionine.</text>
</comment>
<dbReference type="NCBIfam" id="TIGR00538">
    <property type="entry name" value="hemN"/>
    <property type="match status" value="1"/>
</dbReference>
<keyword evidence="5 14" id="KW-0004">4Fe-4S</keyword>
<dbReference type="Pfam" id="PF04055">
    <property type="entry name" value="Radical_SAM"/>
    <property type="match status" value="1"/>
</dbReference>